<evidence type="ECO:0000256" key="2">
    <source>
        <dbReference type="ARBA" id="ARBA00006464"/>
    </source>
</evidence>
<reference evidence="9" key="1">
    <citation type="journal article" date="2020" name="mSystems">
        <title>Genome- and Community-Level Interaction Insights into Carbon Utilization and Element Cycling Functions of Hydrothermarchaeota in Hydrothermal Sediment.</title>
        <authorList>
            <person name="Zhou Z."/>
            <person name="Liu Y."/>
            <person name="Xu W."/>
            <person name="Pan J."/>
            <person name="Luo Z.H."/>
            <person name="Li M."/>
        </authorList>
    </citation>
    <scope>NUCLEOTIDE SEQUENCE [LARGE SCALE GENOMIC DNA]</scope>
    <source>
        <strain evidence="9">SpSt-573</strain>
    </source>
</reference>
<comment type="subcellular location">
    <subcellularLocation>
        <location evidence="1">Membrane</location>
        <topology evidence="1">Multi-pass membrane protein</topology>
    </subcellularLocation>
</comment>
<feature type="transmembrane region" description="Helical" evidence="7">
    <location>
        <begin position="281"/>
        <end position="302"/>
    </location>
</feature>
<comment type="caution">
    <text evidence="9">The sequence shown here is derived from an EMBL/GenBank/DDBJ whole genome shotgun (WGS) entry which is preliminary data.</text>
</comment>
<dbReference type="Pfam" id="PF13727">
    <property type="entry name" value="CoA_binding_3"/>
    <property type="match status" value="1"/>
</dbReference>
<organism evidence="9">
    <name type="scientific">Anaerolinea thermolimosa</name>
    <dbReference type="NCBI Taxonomy" id="229919"/>
    <lineage>
        <taxon>Bacteria</taxon>
        <taxon>Bacillati</taxon>
        <taxon>Chloroflexota</taxon>
        <taxon>Anaerolineae</taxon>
        <taxon>Anaerolineales</taxon>
        <taxon>Anaerolineaceae</taxon>
        <taxon>Anaerolinea</taxon>
    </lineage>
</organism>
<evidence type="ECO:0000259" key="8">
    <source>
        <dbReference type="Pfam" id="PF02397"/>
    </source>
</evidence>
<evidence type="ECO:0000256" key="4">
    <source>
        <dbReference type="ARBA" id="ARBA00022692"/>
    </source>
</evidence>
<name>A0A7C4KGV6_9CHLR</name>
<dbReference type="PANTHER" id="PTHR30576">
    <property type="entry name" value="COLANIC BIOSYNTHESIS UDP-GLUCOSE LIPID CARRIER TRANSFERASE"/>
    <property type="match status" value="1"/>
</dbReference>
<sequence>MFRRFSVNFAIISMVLDMMLVDAALFLAAELREPLTDSLPFLKALEPVRLPWVLYVIFPLLWAGVLLAFAVYDGRRNFRFFDELTSLTLGSLLAVFSLAGILYLTYREVSRFLFLMAAGVAYSWLVVWRLGIRLVFRKNGLHSRLRRVLILGAGETGRRLEQNIRANSAFGLKVIGYLDDDWQRQADYADILGSLDISRQVIIQNEVDDVVIALPRSDHQRLVEVVSVLHDLPVRVWVIPDYFSLTLHRAEVEEFAGIPMLDLRAPALSEYQRMVKRAFDLAVTLLLLPFALPVMGVIALLIRLDSPGPVFYRAQRVGENGRMFRMLKFRTMVQGADQWQDQVAVRDAEGRILHKRPDDPRVTRVGRFLRRSSLDELPQLFNVLRGEMSLVGPRPEMPELVEHYDLWQRRRFTVPQGITGWWQVNGRSDKPMHLHTDEDLYYVQNYSLWLDVEILARTVWAVLQGKGAF</sequence>
<evidence type="ECO:0000256" key="5">
    <source>
        <dbReference type="ARBA" id="ARBA00022989"/>
    </source>
</evidence>
<dbReference type="InterPro" id="IPR003362">
    <property type="entry name" value="Bact_transf"/>
</dbReference>
<proteinExistence type="inferred from homology"/>
<dbReference type="GO" id="GO:0016780">
    <property type="term" value="F:phosphotransferase activity, for other substituted phosphate groups"/>
    <property type="evidence" value="ECO:0007669"/>
    <property type="project" value="TreeGrafter"/>
</dbReference>
<dbReference type="PANTHER" id="PTHR30576:SF10">
    <property type="entry name" value="SLL5057 PROTEIN"/>
    <property type="match status" value="1"/>
</dbReference>
<evidence type="ECO:0000256" key="3">
    <source>
        <dbReference type="ARBA" id="ARBA00022679"/>
    </source>
</evidence>
<feature type="domain" description="Bacterial sugar transferase" evidence="8">
    <location>
        <begin position="276"/>
        <end position="464"/>
    </location>
</feature>
<keyword evidence="5 7" id="KW-1133">Transmembrane helix</keyword>
<feature type="transmembrane region" description="Helical" evidence="7">
    <location>
        <begin position="52"/>
        <end position="72"/>
    </location>
</feature>
<keyword evidence="3 9" id="KW-0808">Transferase</keyword>
<evidence type="ECO:0000256" key="7">
    <source>
        <dbReference type="SAM" id="Phobius"/>
    </source>
</evidence>
<dbReference type="Gene3D" id="3.40.50.720">
    <property type="entry name" value="NAD(P)-binding Rossmann-like Domain"/>
    <property type="match status" value="1"/>
</dbReference>
<evidence type="ECO:0000313" key="9">
    <source>
        <dbReference type="EMBL" id="HGS21462.1"/>
    </source>
</evidence>
<dbReference type="AlphaFoldDB" id="A0A7C4KGV6"/>
<comment type="similarity">
    <text evidence="2">Belongs to the bacterial sugar transferase family.</text>
</comment>
<gene>
    <name evidence="9" type="ORF">ENT37_06305</name>
</gene>
<keyword evidence="4 7" id="KW-0812">Transmembrane</keyword>
<dbReference type="InterPro" id="IPR017475">
    <property type="entry name" value="EPS_sugar_tfrase"/>
</dbReference>
<dbReference type="GO" id="GO:0016020">
    <property type="term" value="C:membrane"/>
    <property type="evidence" value="ECO:0007669"/>
    <property type="project" value="UniProtKB-SubCell"/>
</dbReference>
<dbReference type="SUPFAM" id="SSF51735">
    <property type="entry name" value="NAD(P)-binding Rossmann-fold domains"/>
    <property type="match status" value="1"/>
</dbReference>
<evidence type="ECO:0000256" key="1">
    <source>
        <dbReference type="ARBA" id="ARBA00004141"/>
    </source>
</evidence>
<dbReference type="EMBL" id="DSYK01000315">
    <property type="protein sequence ID" value="HGS21462.1"/>
    <property type="molecule type" value="Genomic_DNA"/>
</dbReference>
<accession>A0A7C4KGV6</accession>
<dbReference type="Pfam" id="PF02397">
    <property type="entry name" value="Bac_transf"/>
    <property type="match status" value="1"/>
</dbReference>
<dbReference type="NCBIfam" id="TIGR03025">
    <property type="entry name" value="EPS_sugtrans"/>
    <property type="match status" value="1"/>
</dbReference>
<dbReference type="InterPro" id="IPR036291">
    <property type="entry name" value="NAD(P)-bd_dom_sf"/>
</dbReference>
<protein>
    <submittedName>
        <fullName evidence="9">Sugar transferase</fullName>
    </submittedName>
</protein>
<evidence type="ECO:0000256" key="6">
    <source>
        <dbReference type="ARBA" id="ARBA00023136"/>
    </source>
</evidence>
<keyword evidence="6 7" id="KW-0472">Membrane</keyword>
<feature type="transmembrane region" description="Helical" evidence="7">
    <location>
        <begin position="112"/>
        <end position="136"/>
    </location>
</feature>
<feature type="transmembrane region" description="Helical" evidence="7">
    <location>
        <begin position="84"/>
        <end position="106"/>
    </location>
</feature>